<feature type="compositionally biased region" description="Basic and acidic residues" evidence="1">
    <location>
        <begin position="305"/>
        <end position="321"/>
    </location>
</feature>
<evidence type="ECO:0000256" key="1">
    <source>
        <dbReference type="SAM" id="MobiDB-lite"/>
    </source>
</evidence>
<sequence>MSAGRVVGGRRVELLTRASELARAEWAAGCGLLEVVAEWVVANPGDGLVPQRTRLEMASERAMVLAGDGTPSVAETAPATLGLEIGLSQWQACRLVADVLDLRYRLPRIWTLVQGHGVRPGHARLVAAKTRLLSVEQAAVVDAEVVGMISAVTYGGLLTAIDAAVVRADPEGARVRAETAARWRGVRVGRESEDGTIDVHARLDAPDGIALGEMVKRYGRLLRDNRDRLPECVPDRDPQSVDEWEALALGLLRLPFVTCRVLLELGCPDLFDAAIDLFTATDNDCTPDTGSDDHLPGDGLGADADQSRRDAQGTGDDHDSGDGAAPPVSVQSDRDQSDSELGEGAAHQADLDRAAADPAAGDQPRCGRTDGEQSNGGHHTDDHVETDRAETDLTDAAPTDTASPGAGPTSDHPTHDQPDGDHPDDDSHDDDLTGDAQSDSDRDAARERALRALIRGIDPHKLLPLSVLHVHIDESAVRGDHAVARVEDLGPQLADTVRNWLRTGTRLHITPVIDPASVTAVDRYETPTWMREALLARNPRSVFPFSNRISRLMEMDHTIAYLPPPIGPPGQTGPHNLGPMATGEHRVKTFGTVRVRQVEPGTFIWHTETGRVIITNPAGTHDLGTGPWTQQLWHAATRPQHHKTADRPN</sequence>
<evidence type="ECO:0000313" key="2">
    <source>
        <dbReference type="EMBL" id="SDT46538.1"/>
    </source>
</evidence>
<protein>
    <recommendedName>
        <fullName evidence="4">DUF222 domain-containing protein</fullName>
    </recommendedName>
</protein>
<evidence type="ECO:0008006" key="4">
    <source>
        <dbReference type="Google" id="ProtNLM"/>
    </source>
</evidence>
<proteinExistence type="predicted"/>
<reference evidence="2 3" key="1">
    <citation type="submission" date="2016-10" db="EMBL/GenBank/DDBJ databases">
        <authorList>
            <person name="de Groot N.N."/>
        </authorList>
    </citation>
    <scope>NUCLEOTIDE SEQUENCE [LARGE SCALE GENOMIC DNA]</scope>
    <source>
        <strain evidence="2 3">DSM 21800</strain>
    </source>
</reference>
<feature type="compositionally biased region" description="Acidic residues" evidence="1">
    <location>
        <begin position="422"/>
        <end position="433"/>
    </location>
</feature>
<evidence type="ECO:0000313" key="3">
    <source>
        <dbReference type="Proteomes" id="UP000199103"/>
    </source>
</evidence>
<feature type="compositionally biased region" description="Low complexity" evidence="1">
    <location>
        <begin position="394"/>
        <end position="411"/>
    </location>
</feature>
<dbReference type="OrthoDB" id="3790359at2"/>
<organism evidence="2 3">
    <name type="scientific">Microlunatus soli</name>
    <dbReference type="NCBI Taxonomy" id="630515"/>
    <lineage>
        <taxon>Bacteria</taxon>
        <taxon>Bacillati</taxon>
        <taxon>Actinomycetota</taxon>
        <taxon>Actinomycetes</taxon>
        <taxon>Propionibacteriales</taxon>
        <taxon>Propionibacteriaceae</taxon>
        <taxon>Microlunatus</taxon>
    </lineage>
</organism>
<feature type="compositionally biased region" description="Basic and acidic residues" evidence="1">
    <location>
        <begin position="412"/>
        <end position="421"/>
    </location>
</feature>
<dbReference type="EMBL" id="LT629772">
    <property type="protein sequence ID" value="SDT46538.1"/>
    <property type="molecule type" value="Genomic_DNA"/>
</dbReference>
<accession>A0A1H2AKP8</accession>
<dbReference type="Proteomes" id="UP000199103">
    <property type="component" value="Chromosome I"/>
</dbReference>
<feature type="region of interest" description="Disordered" evidence="1">
    <location>
        <begin position="287"/>
        <end position="444"/>
    </location>
</feature>
<gene>
    <name evidence="2" type="ORF">SAMN04489812_6020</name>
</gene>
<keyword evidence="3" id="KW-1185">Reference proteome</keyword>
<name>A0A1H2AKP8_9ACTN</name>
<dbReference type="RefSeq" id="WP_157683867.1">
    <property type="nucleotide sequence ID" value="NZ_LT629772.1"/>
</dbReference>
<feature type="compositionally biased region" description="Basic and acidic residues" evidence="1">
    <location>
        <begin position="378"/>
        <end position="391"/>
    </location>
</feature>
<dbReference type="AlphaFoldDB" id="A0A1H2AKP8"/>